<dbReference type="Proteomes" id="UP000650511">
    <property type="component" value="Unassembled WGS sequence"/>
</dbReference>
<evidence type="ECO:0008006" key="6">
    <source>
        <dbReference type="Google" id="ProtNLM"/>
    </source>
</evidence>
<feature type="repeat" description="ANK" evidence="3">
    <location>
        <begin position="53"/>
        <end position="85"/>
    </location>
</feature>
<dbReference type="Pfam" id="PF12796">
    <property type="entry name" value="Ank_2"/>
    <property type="match status" value="1"/>
</dbReference>
<evidence type="ECO:0000256" key="1">
    <source>
        <dbReference type="ARBA" id="ARBA00022737"/>
    </source>
</evidence>
<keyword evidence="1" id="KW-0677">Repeat</keyword>
<evidence type="ECO:0000256" key="2">
    <source>
        <dbReference type="ARBA" id="ARBA00023043"/>
    </source>
</evidence>
<dbReference type="PROSITE" id="PS50088">
    <property type="entry name" value="ANK_REPEAT"/>
    <property type="match status" value="2"/>
</dbReference>
<dbReference type="PANTHER" id="PTHR24171">
    <property type="entry name" value="ANKYRIN REPEAT DOMAIN-CONTAINING PROTEIN 39-RELATED"/>
    <property type="match status" value="1"/>
</dbReference>
<evidence type="ECO:0000256" key="3">
    <source>
        <dbReference type="PROSITE-ProRule" id="PRU00023"/>
    </source>
</evidence>
<reference evidence="4" key="1">
    <citation type="journal article" date="2014" name="Int. J. Syst. Evol. Microbiol.">
        <title>Complete genome sequence of Corynebacterium casei LMG S-19264T (=DSM 44701T), isolated from a smear-ripened cheese.</title>
        <authorList>
            <consortium name="US DOE Joint Genome Institute (JGI-PGF)"/>
            <person name="Walter F."/>
            <person name="Albersmeier A."/>
            <person name="Kalinowski J."/>
            <person name="Ruckert C."/>
        </authorList>
    </citation>
    <scope>NUCLEOTIDE SEQUENCE</scope>
    <source>
        <strain evidence="4">CGMCC 1.14988</strain>
    </source>
</reference>
<organism evidence="4 5">
    <name type="scientific">Egicoccus halophilus</name>
    <dbReference type="NCBI Taxonomy" id="1670830"/>
    <lineage>
        <taxon>Bacteria</taxon>
        <taxon>Bacillati</taxon>
        <taxon>Actinomycetota</taxon>
        <taxon>Nitriliruptoria</taxon>
        <taxon>Egicoccales</taxon>
        <taxon>Egicoccaceae</taxon>
        <taxon>Egicoccus</taxon>
    </lineage>
</organism>
<evidence type="ECO:0000313" key="5">
    <source>
        <dbReference type="Proteomes" id="UP000650511"/>
    </source>
</evidence>
<dbReference type="AlphaFoldDB" id="A0A8J3ETE6"/>
<dbReference type="InterPro" id="IPR036770">
    <property type="entry name" value="Ankyrin_rpt-contain_sf"/>
</dbReference>
<sequence>MSDPDASTPAGTPALDDETLAFARRMFDLARAGDPELLAQVDAGLPANLTNGEGSTLLLLAVYHGRDDLAQGLLERGADAQRINDRGQTALAAAAFRGSTRIARSLLDAGADPRAGSPDALETARFFEQHEVLTLLASRAD</sequence>
<protein>
    <recommendedName>
        <fullName evidence="6">Ankyrin repeat domain-containing protein</fullName>
    </recommendedName>
</protein>
<evidence type="ECO:0000313" key="4">
    <source>
        <dbReference type="EMBL" id="GGI05048.1"/>
    </source>
</evidence>
<name>A0A8J3ETE6_9ACTN</name>
<dbReference type="OrthoDB" id="306540at2"/>
<accession>A0A8J3ETE6</accession>
<proteinExistence type="predicted"/>
<keyword evidence="5" id="KW-1185">Reference proteome</keyword>
<dbReference type="SMART" id="SM00248">
    <property type="entry name" value="ANK"/>
    <property type="match status" value="2"/>
</dbReference>
<feature type="repeat" description="ANK" evidence="3">
    <location>
        <begin position="86"/>
        <end position="118"/>
    </location>
</feature>
<dbReference type="RefSeq" id="WP_130649518.1">
    <property type="nucleotide sequence ID" value="NZ_BMHA01000004.1"/>
</dbReference>
<dbReference type="SUPFAM" id="SSF48403">
    <property type="entry name" value="Ankyrin repeat"/>
    <property type="match status" value="1"/>
</dbReference>
<reference evidence="4" key="2">
    <citation type="submission" date="2020-09" db="EMBL/GenBank/DDBJ databases">
        <authorList>
            <person name="Sun Q."/>
            <person name="Zhou Y."/>
        </authorList>
    </citation>
    <scope>NUCLEOTIDE SEQUENCE</scope>
    <source>
        <strain evidence="4">CGMCC 1.14988</strain>
    </source>
</reference>
<dbReference type="PROSITE" id="PS50297">
    <property type="entry name" value="ANK_REP_REGION"/>
    <property type="match status" value="2"/>
</dbReference>
<dbReference type="InterPro" id="IPR002110">
    <property type="entry name" value="Ankyrin_rpt"/>
</dbReference>
<keyword evidence="2 3" id="KW-0040">ANK repeat</keyword>
<comment type="caution">
    <text evidence="4">The sequence shown here is derived from an EMBL/GenBank/DDBJ whole genome shotgun (WGS) entry which is preliminary data.</text>
</comment>
<gene>
    <name evidence="4" type="ORF">GCM10011354_12150</name>
</gene>
<dbReference type="Gene3D" id="1.25.40.20">
    <property type="entry name" value="Ankyrin repeat-containing domain"/>
    <property type="match status" value="1"/>
</dbReference>
<dbReference type="EMBL" id="BMHA01000004">
    <property type="protein sequence ID" value="GGI05048.1"/>
    <property type="molecule type" value="Genomic_DNA"/>
</dbReference>